<keyword evidence="3" id="KW-1185">Reference proteome</keyword>
<evidence type="ECO:0000256" key="1">
    <source>
        <dbReference type="SAM" id="MobiDB-lite"/>
    </source>
</evidence>
<gene>
    <name evidence="2" type="ORF">GCM10023346_09390</name>
</gene>
<protein>
    <submittedName>
        <fullName evidence="2">Uncharacterized protein</fullName>
    </submittedName>
</protein>
<proteinExistence type="predicted"/>
<comment type="caution">
    <text evidence="2">The sequence shown here is derived from an EMBL/GenBank/DDBJ whole genome shotgun (WGS) entry which is preliminary data.</text>
</comment>
<dbReference type="RefSeq" id="WP_345448137.1">
    <property type="nucleotide sequence ID" value="NZ_BAABKK010000006.1"/>
</dbReference>
<evidence type="ECO:0000313" key="2">
    <source>
        <dbReference type="EMBL" id="GAA5190995.1"/>
    </source>
</evidence>
<accession>A0ABP9S636</accession>
<name>A0ABP9S636_9MICC</name>
<reference evidence="3" key="1">
    <citation type="journal article" date="2019" name="Int. J. Syst. Evol. Microbiol.">
        <title>The Global Catalogue of Microorganisms (GCM) 10K type strain sequencing project: providing services to taxonomists for standard genome sequencing and annotation.</title>
        <authorList>
            <consortium name="The Broad Institute Genomics Platform"/>
            <consortium name="The Broad Institute Genome Sequencing Center for Infectious Disease"/>
            <person name="Wu L."/>
            <person name="Ma J."/>
        </authorList>
    </citation>
    <scope>NUCLEOTIDE SEQUENCE [LARGE SCALE GENOMIC DNA]</scope>
    <source>
        <strain evidence="3">JCM 18514</strain>
    </source>
</reference>
<evidence type="ECO:0000313" key="3">
    <source>
        <dbReference type="Proteomes" id="UP001500200"/>
    </source>
</evidence>
<feature type="region of interest" description="Disordered" evidence="1">
    <location>
        <begin position="17"/>
        <end position="36"/>
    </location>
</feature>
<organism evidence="2 3">
    <name type="scientific">Arthrobacter gyeryongensis</name>
    <dbReference type="NCBI Taxonomy" id="1650592"/>
    <lineage>
        <taxon>Bacteria</taxon>
        <taxon>Bacillati</taxon>
        <taxon>Actinomycetota</taxon>
        <taxon>Actinomycetes</taxon>
        <taxon>Micrococcales</taxon>
        <taxon>Micrococcaceae</taxon>
        <taxon>Arthrobacter</taxon>
    </lineage>
</organism>
<dbReference type="EMBL" id="BAABKK010000006">
    <property type="protein sequence ID" value="GAA5190995.1"/>
    <property type="molecule type" value="Genomic_DNA"/>
</dbReference>
<sequence>MAIRALDWPSAGADVSMKRIGSTNGTTPDDTVPATRPDDFVVVDEVGDFSYYPSEAAMLDDLEYVDEAACILDRAGNDYRLTMDKDRQLRLGPSLGTVEFNWLRQAWTNNQQRNIQAHPLQRFHPTTLEALLAGLFEMLYLEHAGRTTDAPWVLEVDGEVSHPATLQEVNRGLTRVGHLERVRVQDPFGHDYRPIRHAGHRFFFPTAGSVYYVEIPGESKRSGVRH</sequence>
<dbReference type="Proteomes" id="UP001500200">
    <property type="component" value="Unassembled WGS sequence"/>
</dbReference>